<keyword evidence="2" id="KW-1003">Cell membrane</keyword>
<keyword evidence="3" id="KW-0472">Membrane</keyword>
<dbReference type="InterPro" id="IPR011042">
    <property type="entry name" value="6-blade_b-propeller_TolB-like"/>
</dbReference>
<feature type="compositionally biased region" description="Gly residues" evidence="4">
    <location>
        <begin position="320"/>
        <end position="335"/>
    </location>
</feature>
<name>A0A835Y398_9CHLO</name>
<evidence type="ECO:0000313" key="5">
    <source>
        <dbReference type="EMBL" id="KAG2493326.1"/>
    </source>
</evidence>
<evidence type="ECO:0008006" key="7">
    <source>
        <dbReference type="Google" id="ProtNLM"/>
    </source>
</evidence>
<comment type="subcellular location">
    <subcellularLocation>
        <location evidence="1">Cell membrane</location>
    </subcellularLocation>
</comment>
<accession>A0A835Y398</accession>
<dbReference type="Proteomes" id="UP000612055">
    <property type="component" value="Unassembled WGS sequence"/>
</dbReference>
<gene>
    <name evidence="5" type="ORF">HYH03_008461</name>
</gene>
<dbReference type="AlphaFoldDB" id="A0A835Y398"/>
<dbReference type="GO" id="GO:0005886">
    <property type="term" value="C:plasma membrane"/>
    <property type="evidence" value="ECO:0007669"/>
    <property type="project" value="UniProtKB-SubCell"/>
</dbReference>
<proteinExistence type="predicted"/>
<evidence type="ECO:0000256" key="1">
    <source>
        <dbReference type="ARBA" id="ARBA00004236"/>
    </source>
</evidence>
<dbReference type="PROSITE" id="PS51318">
    <property type="entry name" value="TAT"/>
    <property type="match status" value="1"/>
</dbReference>
<evidence type="ECO:0000256" key="3">
    <source>
        <dbReference type="ARBA" id="ARBA00023136"/>
    </source>
</evidence>
<evidence type="ECO:0000256" key="2">
    <source>
        <dbReference type="ARBA" id="ARBA00022475"/>
    </source>
</evidence>
<keyword evidence="6" id="KW-1185">Reference proteome</keyword>
<protein>
    <recommendedName>
        <fullName evidence="7">SMP-30/Gluconolactonase/LRE-like region domain-containing protein</fullName>
    </recommendedName>
</protein>
<evidence type="ECO:0000313" key="6">
    <source>
        <dbReference type="Proteomes" id="UP000612055"/>
    </source>
</evidence>
<dbReference type="Gene3D" id="2.120.10.30">
    <property type="entry name" value="TolB, C-terminal domain"/>
    <property type="match status" value="1"/>
</dbReference>
<dbReference type="Pfam" id="PF06977">
    <property type="entry name" value="SdiA-regulated"/>
    <property type="match status" value="1"/>
</dbReference>
<dbReference type="OrthoDB" id="528399at2759"/>
<reference evidence="5" key="1">
    <citation type="journal article" date="2020" name="bioRxiv">
        <title>Comparative genomics of Chlamydomonas.</title>
        <authorList>
            <person name="Craig R.J."/>
            <person name="Hasan A.R."/>
            <person name="Ness R.W."/>
            <person name="Keightley P.D."/>
        </authorList>
    </citation>
    <scope>NUCLEOTIDE SEQUENCE</scope>
    <source>
        <strain evidence="5">CCAP 11/70</strain>
    </source>
</reference>
<organism evidence="5 6">
    <name type="scientific">Edaphochlamys debaryana</name>
    <dbReference type="NCBI Taxonomy" id="47281"/>
    <lineage>
        <taxon>Eukaryota</taxon>
        <taxon>Viridiplantae</taxon>
        <taxon>Chlorophyta</taxon>
        <taxon>core chlorophytes</taxon>
        <taxon>Chlorophyceae</taxon>
        <taxon>CS clade</taxon>
        <taxon>Chlamydomonadales</taxon>
        <taxon>Chlamydomonadales incertae sedis</taxon>
        <taxon>Edaphochlamys</taxon>
    </lineage>
</organism>
<sequence>MALLLRRAAAAPARRRRRLLLLLAAAAAALCTVGPLLLPSGAAAAATAGAAAGGGGVPWDLGSMRLCSFFKFKEMWDNASGVAYMPETGTLWVIDNNPPALYEYDTSGRMLRKLGMGWLKDPEDVVYVSKDLLAVSEENEDGGIRLIDVSPGGGGRQVAYIPAKNPRWGGAGNEGLTLDRTTGTYYVAQEKGPKRIVAIKPHPAAANAAKGATNGGASGGASGGADWWEVIDGDRAYPDVGDLAAITYVPQLGQMFVLSQESNRVIRSTMDGRVLQELPIKGHRPEGMDFTPDGRTMFIVSEPNELAIYRVGGCLEGDNGGGDGGGSNGGGGSGSVGSSRNGSGAGAATLPPQRGWLRIRRAGEQDKK</sequence>
<dbReference type="EMBL" id="JAEHOE010000038">
    <property type="protein sequence ID" value="KAG2493326.1"/>
    <property type="molecule type" value="Genomic_DNA"/>
</dbReference>
<dbReference type="InterPro" id="IPR006311">
    <property type="entry name" value="TAT_signal"/>
</dbReference>
<dbReference type="SUPFAM" id="SSF50956">
    <property type="entry name" value="Thermostable phytase (3-phytase)"/>
    <property type="match status" value="1"/>
</dbReference>
<feature type="region of interest" description="Disordered" evidence="4">
    <location>
        <begin position="320"/>
        <end position="368"/>
    </location>
</feature>
<evidence type="ECO:0000256" key="4">
    <source>
        <dbReference type="SAM" id="MobiDB-lite"/>
    </source>
</evidence>
<comment type="caution">
    <text evidence="5">The sequence shown here is derived from an EMBL/GenBank/DDBJ whole genome shotgun (WGS) entry which is preliminary data.</text>
</comment>
<dbReference type="InterPro" id="IPR009722">
    <property type="entry name" value="YjiK/CarP"/>
</dbReference>